<name>A0A1E5T5D9_9BACT</name>
<evidence type="ECO:0000256" key="1">
    <source>
        <dbReference type="SAM" id="SignalP"/>
    </source>
</evidence>
<evidence type="ECO:0000259" key="2">
    <source>
        <dbReference type="Pfam" id="PF00188"/>
    </source>
</evidence>
<proteinExistence type="predicted"/>
<accession>A0A1E5T5D9</accession>
<dbReference type="Proteomes" id="UP000095552">
    <property type="component" value="Unassembled WGS sequence"/>
</dbReference>
<dbReference type="InterPro" id="IPR014044">
    <property type="entry name" value="CAP_dom"/>
</dbReference>
<organism evidence="3 4">
    <name type="scientific">Roseivirga misakiensis</name>
    <dbReference type="NCBI Taxonomy" id="1563681"/>
    <lineage>
        <taxon>Bacteria</taxon>
        <taxon>Pseudomonadati</taxon>
        <taxon>Bacteroidota</taxon>
        <taxon>Cytophagia</taxon>
        <taxon>Cytophagales</taxon>
        <taxon>Roseivirgaceae</taxon>
        <taxon>Roseivirga</taxon>
    </lineage>
</organism>
<gene>
    <name evidence="3" type="ORF">BFP71_02610</name>
</gene>
<dbReference type="PANTHER" id="PTHR31157:SF1">
    <property type="entry name" value="SCP DOMAIN-CONTAINING PROTEIN"/>
    <property type="match status" value="1"/>
</dbReference>
<dbReference type="SUPFAM" id="SSF55797">
    <property type="entry name" value="PR-1-like"/>
    <property type="match status" value="1"/>
</dbReference>
<keyword evidence="4" id="KW-1185">Reference proteome</keyword>
<dbReference type="Pfam" id="PF00188">
    <property type="entry name" value="CAP"/>
    <property type="match status" value="1"/>
</dbReference>
<dbReference type="AlphaFoldDB" id="A0A1E5T5D9"/>
<dbReference type="OrthoDB" id="982527at2"/>
<reference evidence="3 4" key="1">
    <citation type="submission" date="2016-08" db="EMBL/GenBank/DDBJ databases">
        <title>Draft genome of Fabibacter sp. strain SK-8.</title>
        <authorList>
            <person name="Wong S.-K."/>
            <person name="Hamasaki K."/>
            <person name="Yoshizawa S."/>
        </authorList>
    </citation>
    <scope>NUCLEOTIDE SEQUENCE [LARGE SCALE GENOMIC DNA]</scope>
    <source>
        <strain evidence="3 4">SK-8</strain>
    </source>
</reference>
<dbReference type="Gene3D" id="3.40.33.10">
    <property type="entry name" value="CAP"/>
    <property type="match status" value="1"/>
</dbReference>
<dbReference type="InterPro" id="IPR035940">
    <property type="entry name" value="CAP_sf"/>
</dbReference>
<dbReference type="STRING" id="1563681.BFP71_02610"/>
<protein>
    <recommendedName>
        <fullName evidence="2">SCP domain-containing protein</fullName>
    </recommendedName>
</protein>
<sequence length="220" mass="25280">MKKGFFLFLLMIGVSTATLAQCKWKDSFYTTLTDETFRDFKLFQKSINLNKIDYKLLDAAVFFVSNEARLEQGLKALEYHPNLEAMAWNHSVSMAKKDFFDHYNKKDKKRRDPQKRASLAGVKNPTVAENISAVGGRTFGSYLELADHLVQGWIDSPPHRKTLYSDTAVQLGCGTYFYDGIWQKNRDVYEQGNGFWFATQNFQLYNPIITKKAKDKGPSN</sequence>
<evidence type="ECO:0000313" key="3">
    <source>
        <dbReference type="EMBL" id="OEK06580.1"/>
    </source>
</evidence>
<feature type="domain" description="SCP" evidence="2">
    <location>
        <begin position="66"/>
        <end position="182"/>
    </location>
</feature>
<dbReference type="RefSeq" id="WP_069833892.1">
    <property type="nucleotide sequence ID" value="NZ_MDGQ01000003.1"/>
</dbReference>
<dbReference type="CDD" id="cd05379">
    <property type="entry name" value="CAP_bacterial"/>
    <property type="match status" value="1"/>
</dbReference>
<keyword evidence="1" id="KW-0732">Signal</keyword>
<feature type="chain" id="PRO_5009185991" description="SCP domain-containing protein" evidence="1">
    <location>
        <begin position="21"/>
        <end position="220"/>
    </location>
</feature>
<evidence type="ECO:0000313" key="4">
    <source>
        <dbReference type="Proteomes" id="UP000095552"/>
    </source>
</evidence>
<dbReference type="EMBL" id="MDGQ01000003">
    <property type="protein sequence ID" value="OEK06580.1"/>
    <property type="molecule type" value="Genomic_DNA"/>
</dbReference>
<dbReference type="PANTHER" id="PTHR31157">
    <property type="entry name" value="SCP DOMAIN-CONTAINING PROTEIN"/>
    <property type="match status" value="1"/>
</dbReference>
<comment type="caution">
    <text evidence="3">The sequence shown here is derived from an EMBL/GenBank/DDBJ whole genome shotgun (WGS) entry which is preliminary data.</text>
</comment>
<feature type="signal peptide" evidence="1">
    <location>
        <begin position="1"/>
        <end position="20"/>
    </location>
</feature>